<evidence type="ECO:0000256" key="2">
    <source>
        <dbReference type="ARBA" id="ARBA00022448"/>
    </source>
</evidence>
<dbReference type="CDD" id="cd06261">
    <property type="entry name" value="TM_PBP2"/>
    <property type="match status" value="1"/>
</dbReference>
<keyword evidence="5 7" id="KW-1133">Transmembrane helix</keyword>
<dbReference type="Pfam" id="PF00528">
    <property type="entry name" value="BPD_transp_1"/>
    <property type="match status" value="1"/>
</dbReference>
<dbReference type="GO" id="GO:0055085">
    <property type="term" value="P:transmembrane transport"/>
    <property type="evidence" value="ECO:0007669"/>
    <property type="project" value="InterPro"/>
</dbReference>
<dbReference type="PANTHER" id="PTHR43744">
    <property type="entry name" value="ABC TRANSPORTER PERMEASE PROTEIN MG189-RELATED-RELATED"/>
    <property type="match status" value="1"/>
</dbReference>
<feature type="transmembrane region" description="Helical" evidence="7">
    <location>
        <begin position="163"/>
        <end position="185"/>
    </location>
</feature>
<dbReference type="PROSITE" id="PS50928">
    <property type="entry name" value="ABC_TM1"/>
    <property type="match status" value="1"/>
</dbReference>
<evidence type="ECO:0000256" key="1">
    <source>
        <dbReference type="ARBA" id="ARBA00004651"/>
    </source>
</evidence>
<dbReference type="InterPro" id="IPR035906">
    <property type="entry name" value="MetI-like_sf"/>
</dbReference>
<gene>
    <name evidence="10" type="ORF">H9786_09425</name>
</gene>
<feature type="compositionally biased region" description="Basic residues" evidence="8">
    <location>
        <begin position="42"/>
        <end position="54"/>
    </location>
</feature>
<dbReference type="InterPro" id="IPR000515">
    <property type="entry name" value="MetI-like"/>
</dbReference>
<evidence type="ECO:0000256" key="8">
    <source>
        <dbReference type="SAM" id="MobiDB-lite"/>
    </source>
</evidence>
<feature type="compositionally biased region" description="Polar residues" evidence="8">
    <location>
        <begin position="15"/>
        <end position="32"/>
    </location>
</feature>
<dbReference type="GO" id="GO:0005886">
    <property type="term" value="C:plasma membrane"/>
    <property type="evidence" value="ECO:0007669"/>
    <property type="project" value="UniProtKB-SubCell"/>
</dbReference>
<comment type="caution">
    <text evidence="10">The sequence shown here is derived from an EMBL/GenBank/DDBJ whole genome shotgun (WGS) entry which is preliminary data.</text>
</comment>
<evidence type="ECO:0000256" key="4">
    <source>
        <dbReference type="ARBA" id="ARBA00022692"/>
    </source>
</evidence>
<accession>A0A9D2RQ99</accession>
<feature type="transmembrane region" description="Helical" evidence="7">
    <location>
        <begin position="67"/>
        <end position="88"/>
    </location>
</feature>
<protein>
    <submittedName>
        <fullName evidence="10">Carbohydrate ABC transporter permease</fullName>
    </submittedName>
</protein>
<evidence type="ECO:0000259" key="9">
    <source>
        <dbReference type="PROSITE" id="PS50928"/>
    </source>
</evidence>
<feature type="transmembrane region" description="Helical" evidence="7">
    <location>
        <begin position="297"/>
        <end position="318"/>
    </location>
</feature>
<dbReference type="SUPFAM" id="SSF161098">
    <property type="entry name" value="MetI-like"/>
    <property type="match status" value="1"/>
</dbReference>
<keyword evidence="6 7" id="KW-0472">Membrane</keyword>
<reference evidence="10" key="2">
    <citation type="submission" date="2021-04" db="EMBL/GenBank/DDBJ databases">
        <authorList>
            <person name="Gilroy R."/>
        </authorList>
    </citation>
    <scope>NUCLEOTIDE SEQUENCE</scope>
    <source>
        <strain evidence="10">ChiHjej13B12-24818</strain>
    </source>
</reference>
<feature type="region of interest" description="Disordered" evidence="8">
    <location>
        <begin position="1"/>
        <end position="56"/>
    </location>
</feature>
<dbReference type="PANTHER" id="PTHR43744:SF13">
    <property type="entry name" value="SN-GLYCEROL-3-PHOSPHATE TRANSPORT INTEGRAL MEMBRANE PROTEIN ABC TRANSPORTER UGPE-RELATED"/>
    <property type="match status" value="1"/>
</dbReference>
<reference evidence="10" key="1">
    <citation type="journal article" date="2021" name="PeerJ">
        <title>Extensive microbial diversity within the chicken gut microbiome revealed by metagenomics and culture.</title>
        <authorList>
            <person name="Gilroy R."/>
            <person name="Ravi A."/>
            <person name="Getino M."/>
            <person name="Pursley I."/>
            <person name="Horton D.L."/>
            <person name="Alikhan N.F."/>
            <person name="Baker D."/>
            <person name="Gharbi K."/>
            <person name="Hall N."/>
            <person name="Watson M."/>
            <person name="Adriaenssens E.M."/>
            <person name="Foster-Nyarko E."/>
            <person name="Jarju S."/>
            <person name="Secka A."/>
            <person name="Antonio M."/>
            <person name="Oren A."/>
            <person name="Chaudhuri R.R."/>
            <person name="La Ragione R."/>
            <person name="Hildebrand F."/>
            <person name="Pallen M.J."/>
        </authorList>
    </citation>
    <scope>NUCLEOTIDE SEQUENCE</scope>
    <source>
        <strain evidence="10">ChiHjej13B12-24818</strain>
    </source>
</reference>
<dbReference type="AlphaFoldDB" id="A0A9D2RQ99"/>
<keyword evidence="2 7" id="KW-0813">Transport</keyword>
<keyword evidence="4 7" id="KW-0812">Transmembrane</keyword>
<feature type="transmembrane region" description="Helical" evidence="7">
    <location>
        <begin position="197"/>
        <end position="214"/>
    </location>
</feature>
<name>A0A9D2RQ99_9MICO</name>
<evidence type="ECO:0000256" key="6">
    <source>
        <dbReference type="ARBA" id="ARBA00023136"/>
    </source>
</evidence>
<evidence type="ECO:0000313" key="10">
    <source>
        <dbReference type="EMBL" id="HJB10732.1"/>
    </source>
</evidence>
<proteinExistence type="inferred from homology"/>
<feature type="transmembrane region" description="Helical" evidence="7">
    <location>
        <begin position="239"/>
        <end position="260"/>
    </location>
</feature>
<evidence type="ECO:0000256" key="3">
    <source>
        <dbReference type="ARBA" id="ARBA00022475"/>
    </source>
</evidence>
<sequence>MSTREHSVQPGRITTPATVVGPSTTDAPTPEQSAADVPARPAPRRPLRRGRKQRTLGELHRPRGQQIALTVLVLAAGLIFLVPIYWLFSGAVKPNEDIYSWPLVWFPTELRWENFADAWNAAPFDRFLMNSVIVTSIGTALELTNAVLCAYAVAFVPFRFKRAIFLFLIGSMMLPGHVTLIVNYITIGNLGWLNTHIGLFLPGIGSAFAMFLLYQHMRTIDPAMLQAAEVDGAGHMRRLFQIVVPLSGPMILTATLIVLIGKWNEYVWPLISTTTANMRTLPIGLLFLRSQEGYTNWGALLAGTVIAAAPMMIIFFLAQKRIIGGLAAGAVR</sequence>
<comment type="similarity">
    <text evidence="7">Belongs to the binding-protein-dependent transport system permease family.</text>
</comment>
<evidence type="ECO:0000256" key="7">
    <source>
        <dbReference type="RuleBase" id="RU363032"/>
    </source>
</evidence>
<dbReference type="EMBL" id="DWZH01000069">
    <property type="protein sequence ID" value="HJB10732.1"/>
    <property type="molecule type" value="Genomic_DNA"/>
</dbReference>
<feature type="transmembrane region" description="Helical" evidence="7">
    <location>
        <begin position="132"/>
        <end position="156"/>
    </location>
</feature>
<dbReference type="Proteomes" id="UP000823823">
    <property type="component" value="Unassembled WGS sequence"/>
</dbReference>
<feature type="domain" description="ABC transmembrane type-1" evidence="9">
    <location>
        <begin position="128"/>
        <end position="318"/>
    </location>
</feature>
<evidence type="ECO:0000313" key="11">
    <source>
        <dbReference type="Proteomes" id="UP000823823"/>
    </source>
</evidence>
<organism evidence="10 11">
    <name type="scientific">Candidatus Brachybacterium merdavium</name>
    <dbReference type="NCBI Taxonomy" id="2838513"/>
    <lineage>
        <taxon>Bacteria</taxon>
        <taxon>Bacillati</taxon>
        <taxon>Actinomycetota</taxon>
        <taxon>Actinomycetes</taxon>
        <taxon>Micrococcales</taxon>
        <taxon>Dermabacteraceae</taxon>
        <taxon>Brachybacterium</taxon>
    </lineage>
</organism>
<keyword evidence="3" id="KW-1003">Cell membrane</keyword>
<evidence type="ECO:0000256" key="5">
    <source>
        <dbReference type="ARBA" id="ARBA00022989"/>
    </source>
</evidence>
<dbReference type="Gene3D" id="1.10.3720.10">
    <property type="entry name" value="MetI-like"/>
    <property type="match status" value="1"/>
</dbReference>
<comment type="subcellular location">
    <subcellularLocation>
        <location evidence="1 7">Cell membrane</location>
        <topology evidence="1 7">Multi-pass membrane protein</topology>
    </subcellularLocation>
</comment>